<dbReference type="InterPro" id="IPR003593">
    <property type="entry name" value="AAA+_ATPase"/>
</dbReference>
<sequence>MKIEANAITQFAGPRAIVDGVDLTMEPGMMTGLIGPNGAGKTTLLRILAGIQQQSRGSVHYDGCASRELSLRCLARKVAFLAQAGEVNWALTVERLVELGRLPHRTLGVPGQVDAAAVHRAMQATEVLELRQRMVSTLSGGERMRVLLARALAVEARALLADEPVTALDPYHQIHVMELLRQQADSGMTIAVVLHDLTLAHRYCDRLVLMDAGVVLAEGPPSEVLSDANMASAYGVHLQRGQGPGGEFVLPWSCIDQPTTSKEAERKSA</sequence>
<name>A0ABV8UH89_9PROT</name>
<keyword evidence="3 7" id="KW-0067">ATP-binding</keyword>
<dbReference type="InterPro" id="IPR003439">
    <property type="entry name" value="ABC_transporter-like_ATP-bd"/>
</dbReference>
<dbReference type="Pfam" id="PF00005">
    <property type="entry name" value="ABC_tran"/>
    <property type="match status" value="1"/>
</dbReference>
<dbReference type="InterPro" id="IPR027417">
    <property type="entry name" value="P-loop_NTPase"/>
</dbReference>
<dbReference type="SUPFAM" id="SSF52540">
    <property type="entry name" value="P-loop containing nucleoside triphosphate hydrolases"/>
    <property type="match status" value="1"/>
</dbReference>
<evidence type="ECO:0000256" key="5">
    <source>
        <dbReference type="ARBA" id="ARBA00037066"/>
    </source>
</evidence>
<dbReference type="RefSeq" id="WP_382420014.1">
    <property type="nucleotide sequence ID" value="NZ_JBHSCW010000001.1"/>
</dbReference>
<keyword evidence="2" id="KW-0547">Nucleotide-binding</keyword>
<dbReference type="PANTHER" id="PTHR42794:SF1">
    <property type="entry name" value="HEMIN IMPORT ATP-BINDING PROTEIN HMUV"/>
    <property type="match status" value="1"/>
</dbReference>
<dbReference type="SMART" id="SM00382">
    <property type="entry name" value="AAA"/>
    <property type="match status" value="1"/>
</dbReference>
<evidence type="ECO:0000256" key="4">
    <source>
        <dbReference type="ARBA" id="ARBA00022967"/>
    </source>
</evidence>
<keyword evidence="8" id="KW-1185">Reference proteome</keyword>
<organism evidence="7 8">
    <name type="scientific">Fodinicurvata halophila</name>
    <dbReference type="NCBI Taxonomy" id="1419723"/>
    <lineage>
        <taxon>Bacteria</taxon>
        <taxon>Pseudomonadati</taxon>
        <taxon>Pseudomonadota</taxon>
        <taxon>Alphaproteobacteria</taxon>
        <taxon>Rhodospirillales</taxon>
        <taxon>Rhodovibrionaceae</taxon>
        <taxon>Fodinicurvata</taxon>
    </lineage>
</organism>
<comment type="function">
    <text evidence="5">Part of the ABC transporter complex HmuTUV involved in hemin import. Responsible for energy coupling to the transport system.</text>
</comment>
<proteinExistence type="predicted"/>
<evidence type="ECO:0000259" key="6">
    <source>
        <dbReference type="PROSITE" id="PS50893"/>
    </source>
</evidence>
<accession>A0ABV8UH89</accession>
<evidence type="ECO:0000256" key="3">
    <source>
        <dbReference type="ARBA" id="ARBA00022840"/>
    </source>
</evidence>
<feature type="domain" description="ABC transporter" evidence="6">
    <location>
        <begin position="3"/>
        <end position="237"/>
    </location>
</feature>
<evidence type="ECO:0000313" key="7">
    <source>
        <dbReference type="EMBL" id="MFC4349996.1"/>
    </source>
</evidence>
<keyword evidence="4" id="KW-1278">Translocase</keyword>
<comment type="caution">
    <text evidence="7">The sequence shown here is derived from an EMBL/GenBank/DDBJ whole genome shotgun (WGS) entry which is preliminary data.</text>
</comment>
<dbReference type="GO" id="GO:0005524">
    <property type="term" value="F:ATP binding"/>
    <property type="evidence" value="ECO:0007669"/>
    <property type="project" value="UniProtKB-KW"/>
</dbReference>
<gene>
    <name evidence="7" type="ORF">ACFOW6_00415</name>
</gene>
<dbReference type="PROSITE" id="PS50893">
    <property type="entry name" value="ABC_TRANSPORTER_2"/>
    <property type="match status" value="1"/>
</dbReference>
<evidence type="ECO:0000256" key="1">
    <source>
        <dbReference type="ARBA" id="ARBA00022448"/>
    </source>
</evidence>
<reference evidence="8" key="1">
    <citation type="journal article" date="2019" name="Int. J. Syst. Evol. Microbiol.">
        <title>The Global Catalogue of Microorganisms (GCM) 10K type strain sequencing project: providing services to taxonomists for standard genome sequencing and annotation.</title>
        <authorList>
            <consortium name="The Broad Institute Genomics Platform"/>
            <consortium name="The Broad Institute Genome Sequencing Center for Infectious Disease"/>
            <person name="Wu L."/>
            <person name="Ma J."/>
        </authorList>
    </citation>
    <scope>NUCLEOTIDE SEQUENCE [LARGE SCALE GENOMIC DNA]</scope>
    <source>
        <strain evidence="8">CECT 8472</strain>
    </source>
</reference>
<evidence type="ECO:0000313" key="8">
    <source>
        <dbReference type="Proteomes" id="UP001595799"/>
    </source>
</evidence>
<dbReference type="Gene3D" id="3.40.50.300">
    <property type="entry name" value="P-loop containing nucleotide triphosphate hydrolases"/>
    <property type="match status" value="1"/>
</dbReference>
<dbReference type="PROSITE" id="PS00211">
    <property type="entry name" value="ABC_TRANSPORTER_1"/>
    <property type="match status" value="1"/>
</dbReference>
<dbReference type="InterPro" id="IPR017871">
    <property type="entry name" value="ABC_transporter-like_CS"/>
</dbReference>
<evidence type="ECO:0000256" key="2">
    <source>
        <dbReference type="ARBA" id="ARBA00022741"/>
    </source>
</evidence>
<protein>
    <submittedName>
        <fullName evidence="7">ABC transporter ATP-binding protein</fullName>
    </submittedName>
</protein>
<dbReference type="PANTHER" id="PTHR42794">
    <property type="entry name" value="HEMIN IMPORT ATP-BINDING PROTEIN HMUV"/>
    <property type="match status" value="1"/>
</dbReference>
<keyword evidence="1" id="KW-0813">Transport</keyword>
<dbReference type="CDD" id="cd03214">
    <property type="entry name" value="ABC_Iron-Siderophores_B12_Hemin"/>
    <property type="match status" value="1"/>
</dbReference>
<dbReference type="EMBL" id="JBHSCW010000001">
    <property type="protein sequence ID" value="MFC4349996.1"/>
    <property type="molecule type" value="Genomic_DNA"/>
</dbReference>
<dbReference type="Proteomes" id="UP001595799">
    <property type="component" value="Unassembled WGS sequence"/>
</dbReference>